<dbReference type="PANTHER" id="PTHR30388:SF6">
    <property type="entry name" value="XANTHINE DEHYDROGENASE SUBUNIT A-RELATED"/>
    <property type="match status" value="1"/>
</dbReference>
<evidence type="ECO:0000259" key="1">
    <source>
        <dbReference type="Pfam" id="PF02625"/>
    </source>
</evidence>
<evidence type="ECO:0000313" key="3">
    <source>
        <dbReference type="EMBL" id="MDU0342788.1"/>
    </source>
</evidence>
<protein>
    <submittedName>
        <fullName evidence="3">Xanthine dehydrogenase accessory protein XdhC</fullName>
    </submittedName>
</protein>
<dbReference type="InterPro" id="IPR027051">
    <property type="entry name" value="XdhC_Rossmann_dom"/>
</dbReference>
<accession>A0ABU3SDA9</accession>
<reference evidence="3 4" key="1">
    <citation type="submission" date="2023-09" db="EMBL/GenBank/DDBJ databases">
        <title>Whole genome shotgun sequencing (WGS) of Bosea sp. ZW T0_25, isolated from stored onions (Allium cepa).</title>
        <authorList>
            <person name="Stoll D.A."/>
            <person name="Huch M."/>
        </authorList>
    </citation>
    <scope>NUCLEOTIDE SEQUENCE [LARGE SCALE GENOMIC DNA]</scope>
    <source>
        <strain evidence="3 4">ZW T0_25</strain>
    </source>
</reference>
<sequence length="288" mass="30263">MTLSDFLERHLDEGAIVVRIERVQGSTPREAGATMIVSHHDSAGTIGGGQLEFHCLDLARDMLATGDQQRRVDLPLGPQMGQCCGGRVEVSLARATPADLAALRASEAKAAAGRPQVLIFGAGHTGKALARCLSLLPLAVTLVDDRPGQFADLPEAISCLHLDNPEQVLATAHAGAAFIVLTHSHALDYRLAEAALLRGDAAYVGMIGSATKRARFEASFRRRHPGSAALTRLTCPIGGSDVHDKRPEVIAALTAAELVRWLLGEKAAFAGKDATAPEKGRAAHDAAA</sequence>
<comment type="caution">
    <text evidence="3">The sequence shown here is derived from an EMBL/GenBank/DDBJ whole genome shotgun (WGS) entry which is preliminary data.</text>
</comment>
<organism evidence="3 4">
    <name type="scientific">Bosea rubneri</name>
    <dbReference type="NCBI Taxonomy" id="3075434"/>
    <lineage>
        <taxon>Bacteria</taxon>
        <taxon>Pseudomonadati</taxon>
        <taxon>Pseudomonadota</taxon>
        <taxon>Alphaproteobacteria</taxon>
        <taxon>Hyphomicrobiales</taxon>
        <taxon>Boseaceae</taxon>
        <taxon>Bosea</taxon>
    </lineage>
</organism>
<gene>
    <name evidence="3" type="primary">xdhC</name>
    <name evidence="3" type="ORF">RKE40_23050</name>
</gene>
<dbReference type="NCBIfam" id="TIGR02964">
    <property type="entry name" value="xanthine_xdhC"/>
    <property type="match status" value="1"/>
</dbReference>
<proteinExistence type="predicted"/>
<dbReference type="InterPro" id="IPR014308">
    <property type="entry name" value="Xanthine_DH_XdhC"/>
</dbReference>
<dbReference type="InterPro" id="IPR036291">
    <property type="entry name" value="NAD(P)-bd_dom_sf"/>
</dbReference>
<name>A0ABU3SDA9_9HYPH</name>
<dbReference type="RefSeq" id="WP_316020546.1">
    <property type="nucleotide sequence ID" value="NZ_JAWDID010000048.1"/>
</dbReference>
<evidence type="ECO:0000259" key="2">
    <source>
        <dbReference type="Pfam" id="PF13478"/>
    </source>
</evidence>
<keyword evidence="4" id="KW-1185">Reference proteome</keyword>
<dbReference type="Proteomes" id="UP001254257">
    <property type="component" value="Unassembled WGS sequence"/>
</dbReference>
<feature type="domain" description="XdhC- CoxI" evidence="1">
    <location>
        <begin position="13"/>
        <end position="69"/>
    </location>
</feature>
<dbReference type="Pfam" id="PF13478">
    <property type="entry name" value="XdhC_C"/>
    <property type="match status" value="1"/>
</dbReference>
<dbReference type="InterPro" id="IPR052698">
    <property type="entry name" value="MoCofactor_Util/Proc"/>
</dbReference>
<evidence type="ECO:0000313" key="4">
    <source>
        <dbReference type="Proteomes" id="UP001254257"/>
    </source>
</evidence>
<dbReference type="PANTHER" id="PTHR30388">
    <property type="entry name" value="ALDEHYDE OXIDOREDUCTASE MOLYBDENUM COFACTOR ASSEMBLY PROTEIN"/>
    <property type="match status" value="1"/>
</dbReference>
<dbReference type="EMBL" id="JAWDID010000048">
    <property type="protein sequence ID" value="MDU0342788.1"/>
    <property type="molecule type" value="Genomic_DNA"/>
</dbReference>
<dbReference type="SUPFAM" id="SSF51735">
    <property type="entry name" value="NAD(P)-binding Rossmann-fold domains"/>
    <property type="match status" value="1"/>
</dbReference>
<dbReference type="InterPro" id="IPR003777">
    <property type="entry name" value="XdhC_CoxI"/>
</dbReference>
<dbReference type="Gene3D" id="3.40.50.720">
    <property type="entry name" value="NAD(P)-binding Rossmann-like Domain"/>
    <property type="match status" value="1"/>
</dbReference>
<dbReference type="Pfam" id="PF02625">
    <property type="entry name" value="XdhC_CoxI"/>
    <property type="match status" value="1"/>
</dbReference>
<feature type="domain" description="XdhC Rossmann" evidence="2">
    <location>
        <begin position="117"/>
        <end position="258"/>
    </location>
</feature>